<evidence type="ECO:0000313" key="2">
    <source>
        <dbReference type="EMBL" id="KAL1519365.1"/>
    </source>
</evidence>
<evidence type="ECO:0000259" key="1">
    <source>
        <dbReference type="Pfam" id="PF22466"/>
    </source>
</evidence>
<dbReference type="InterPro" id="IPR010492">
    <property type="entry name" value="GINS_Psf3"/>
</dbReference>
<protein>
    <recommendedName>
        <fullName evidence="1">DNA replication complex GINS protein PSF3 N-terminal domain-containing protein</fullName>
    </recommendedName>
</protein>
<dbReference type="CDD" id="cd21693">
    <property type="entry name" value="GINS_B_Psf3"/>
    <property type="match status" value="1"/>
</dbReference>
<feature type="domain" description="DNA replication complex GINS protein PSF3 N-terminal" evidence="1">
    <location>
        <begin position="2"/>
        <end position="53"/>
    </location>
</feature>
<dbReference type="Gene3D" id="1.20.58.2050">
    <property type="match status" value="1"/>
</dbReference>
<dbReference type="EMBL" id="JBGBPQ010000009">
    <property type="protein sequence ID" value="KAL1519365.1"/>
    <property type="molecule type" value="Genomic_DNA"/>
</dbReference>
<dbReference type="InterPro" id="IPR038437">
    <property type="entry name" value="GINS_Psf3_sf"/>
</dbReference>
<dbReference type="SUPFAM" id="SSF160059">
    <property type="entry name" value="PriA/YqbF domain"/>
    <property type="match status" value="1"/>
</dbReference>
<sequence length="190" mass="21770">MDIDEVLMSEQMVPCTTLHDAQHLAWLDQTARQSQPLAADSRLSLPLWMAEPLHKRQNVEVELPEFYNDMYRQALRADAPHLDLRSQSDYYFDVGSQLSILLDGTRDLADHLLAGFASRYHGLLPAALNASTNADSSAIEEKLTLRERAISFFGRSAARDYSKWRAEKQRLEQSTLIRKKRHRNPIAHAR</sequence>
<comment type="caution">
    <text evidence="2">The sequence shown here is derived from an EMBL/GenBank/DDBJ whole genome shotgun (WGS) entry which is preliminary data.</text>
</comment>
<dbReference type="InterPro" id="IPR036224">
    <property type="entry name" value="GINS_bundle-like_dom_sf"/>
</dbReference>
<dbReference type="AlphaFoldDB" id="A0AB34JCG5"/>
<dbReference type="SUPFAM" id="SSF158573">
    <property type="entry name" value="GINS helical bundle-like"/>
    <property type="match status" value="1"/>
</dbReference>
<dbReference type="PANTHER" id="PTHR22768:SF0">
    <property type="entry name" value="DNA REPLICATION COMPLEX GINS PROTEIN PSF3"/>
    <property type="match status" value="1"/>
</dbReference>
<dbReference type="GO" id="GO:1902975">
    <property type="term" value="P:mitotic DNA replication initiation"/>
    <property type="evidence" value="ECO:0007669"/>
    <property type="project" value="TreeGrafter"/>
</dbReference>
<accession>A0AB34JCG5</accession>
<gene>
    <name evidence="2" type="ORF">AB1Y20_022891</name>
</gene>
<keyword evidence="3" id="KW-1185">Reference proteome</keyword>
<name>A0AB34JCG5_PRYPA</name>
<organism evidence="2 3">
    <name type="scientific">Prymnesium parvum</name>
    <name type="common">Toxic golden alga</name>
    <dbReference type="NCBI Taxonomy" id="97485"/>
    <lineage>
        <taxon>Eukaryota</taxon>
        <taxon>Haptista</taxon>
        <taxon>Haptophyta</taxon>
        <taxon>Prymnesiophyceae</taxon>
        <taxon>Prymnesiales</taxon>
        <taxon>Prymnesiaceae</taxon>
        <taxon>Prymnesium</taxon>
    </lineage>
</organism>
<dbReference type="GO" id="GO:0000811">
    <property type="term" value="C:GINS complex"/>
    <property type="evidence" value="ECO:0007669"/>
    <property type="project" value="TreeGrafter"/>
</dbReference>
<proteinExistence type="predicted"/>
<dbReference type="InterPro" id="IPR055221">
    <property type="entry name" value="PSF3_N"/>
</dbReference>
<dbReference type="PANTHER" id="PTHR22768">
    <property type="entry name" value="DNA REPLICATION COMPLEX GINS PROTEIN PSF3"/>
    <property type="match status" value="1"/>
</dbReference>
<reference evidence="2 3" key="1">
    <citation type="journal article" date="2024" name="Science">
        <title>Giant polyketide synthase enzymes in the biosynthesis of giant marine polyether toxins.</title>
        <authorList>
            <person name="Fallon T.R."/>
            <person name="Shende V.V."/>
            <person name="Wierzbicki I.H."/>
            <person name="Pendleton A.L."/>
            <person name="Watervoot N.F."/>
            <person name="Auber R.P."/>
            <person name="Gonzalez D.J."/>
            <person name="Wisecaver J.H."/>
            <person name="Moore B.S."/>
        </authorList>
    </citation>
    <scope>NUCLEOTIDE SEQUENCE [LARGE SCALE GENOMIC DNA]</scope>
    <source>
        <strain evidence="2 3">12B1</strain>
    </source>
</reference>
<dbReference type="CDD" id="cd11713">
    <property type="entry name" value="GINS_A_psf3"/>
    <property type="match status" value="1"/>
</dbReference>
<dbReference type="Proteomes" id="UP001515480">
    <property type="component" value="Unassembled WGS sequence"/>
</dbReference>
<evidence type="ECO:0000313" key="3">
    <source>
        <dbReference type="Proteomes" id="UP001515480"/>
    </source>
</evidence>
<dbReference type="Pfam" id="PF22466">
    <property type="entry name" value="PSF3_N"/>
    <property type="match status" value="1"/>
</dbReference>